<reference evidence="4 5" key="1">
    <citation type="submission" date="2019-04" db="EMBL/GenBank/DDBJ databases">
        <title>Chromosome genome assembly for Takifugu flavidus.</title>
        <authorList>
            <person name="Xiao S."/>
        </authorList>
    </citation>
    <scope>NUCLEOTIDE SEQUENCE [LARGE SCALE GENOMIC DNA]</scope>
    <source>
        <strain evidence="4">HTHZ2018</strain>
        <tissue evidence="4">Muscle</tissue>
    </source>
</reference>
<dbReference type="InterPro" id="IPR055355">
    <property type="entry name" value="ZP-C"/>
</dbReference>
<dbReference type="GO" id="GO:0032190">
    <property type="term" value="F:acrosin binding"/>
    <property type="evidence" value="ECO:0007669"/>
    <property type="project" value="TreeGrafter"/>
</dbReference>
<dbReference type="GO" id="GO:0035803">
    <property type="term" value="P:egg coat formation"/>
    <property type="evidence" value="ECO:0007669"/>
    <property type="project" value="TreeGrafter"/>
</dbReference>
<feature type="domain" description="ZP" evidence="3">
    <location>
        <begin position="123"/>
        <end position="380"/>
    </location>
</feature>
<dbReference type="Pfam" id="PF23344">
    <property type="entry name" value="ZP-N"/>
    <property type="match status" value="1"/>
</dbReference>
<dbReference type="EMBL" id="RHFK02000019">
    <property type="protein sequence ID" value="TWW58616.1"/>
    <property type="molecule type" value="Genomic_DNA"/>
</dbReference>
<dbReference type="GO" id="GO:2000344">
    <property type="term" value="P:positive regulation of acrosome reaction"/>
    <property type="evidence" value="ECO:0007669"/>
    <property type="project" value="TreeGrafter"/>
</dbReference>
<dbReference type="PANTHER" id="PTHR11576">
    <property type="entry name" value="ZONA PELLUCIDA SPERM-BINDING PROTEIN 3"/>
    <property type="match status" value="1"/>
</dbReference>
<proteinExistence type="predicted"/>
<organism evidence="4 5">
    <name type="scientific">Takifugu flavidus</name>
    <name type="common">sansaifugu</name>
    <dbReference type="NCBI Taxonomy" id="433684"/>
    <lineage>
        <taxon>Eukaryota</taxon>
        <taxon>Metazoa</taxon>
        <taxon>Chordata</taxon>
        <taxon>Craniata</taxon>
        <taxon>Vertebrata</taxon>
        <taxon>Euteleostomi</taxon>
        <taxon>Actinopterygii</taxon>
        <taxon>Neopterygii</taxon>
        <taxon>Teleostei</taxon>
        <taxon>Neoteleostei</taxon>
        <taxon>Acanthomorphata</taxon>
        <taxon>Eupercaria</taxon>
        <taxon>Tetraodontiformes</taxon>
        <taxon>Tetradontoidea</taxon>
        <taxon>Tetraodontidae</taxon>
        <taxon>Takifugu</taxon>
    </lineage>
</organism>
<keyword evidence="1" id="KW-1015">Disulfide bond</keyword>
<keyword evidence="2" id="KW-0732">Signal</keyword>
<dbReference type="InterPro" id="IPR042235">
    <property type="entry name" value="ZP-C_dom"/>
</dbReference>
<dbReference type="FunFam" id="2.60.40.4100:FF:000002">
    <property type="entry name" value="Zona pellucida sperm-binding protein 3"/>
    <property type="match status" value="1"/>
</dbReference>
<dbReference type="Gene3D" id="2.60.40.4100">
    <property type="entry name" value="Zona pellucida, ZP-C domain"/>
    <property type="match status" value="1"/>
</dbReference>
<dbReference type="Gene3D" id="2.60.40.3210">
    <property type="entry name" value="Zona pellucida, ZP-N domain"/>
    <property type="match status" value="1"/>
</dbReference>
<comment type="caution">
    <text evidence="4">The sequence shown here is derived from an EMBL/GenBank/DDBJ whole genome shotgun (WGS) entry which is preliminary data.</text>
</comment>
<protein>
    <recommendedName>
        <fullName evidence="3">ZP domain-containing protein</fullName>
    </recommendedName>
</protein>
<sequence>MKSLCVGLVLLMLCFANSEVEIRGQVVSDPEAEWNRVAVPVRKDLGRSIGLKSVNTNSSILPVSRRVPISVIVSSSNDPKEAFKPEKGVRELPDAVKRMLLQASGFTTAPPTGGGTLPPVEVRCHIDRMYVRVRKSMFKIRNVLKNLKLGNCCPNGIYGDHYYFLYPLTAKCGFETQSNVDDFIVRATLRYSPFGAAIRDMPFRINIHCKYPRFFHSYKVGIYPKVQGGTVHKQLKHCVFKLIAKDEYGNEIKDNDAVLLGKMLQFEAKRAEGTPLPEKRRLYIDKCFLTTSRNPGSEPKYHVIEKGGCMMDSMVSERSKFLTCNSKYVQKFAMPTVVLNDSMSSPLGLGQKLFMHCEISWGPEKATESQKACTYNLQEKRWQELYDDDSVCACCDFACGSILRSSKSDIVTSHAWKVDWSNSDVGLDIGFEHIYDPMDS</sequence>
<keyword evidence="5" id="KW-1185">Reference proteome</keyword>
<name>A0A5C6MU55_9TELE</name>
<dbReference type="InterPro" id="IPR055356">
    <property type="entry name" value="ZP-N"/>
</dbReference>
<evidence type="ECO:0000256" key="2">
    <source>
        <dbReference type="SAM" id="SignalP"/>
    </source>
</evidence>
<dbReference type="AlphaFoldDB" id="A0A5C6MU55"/>
<dbReference type="SMART" id="SM00241">
    <property type="entry name" value="ZP"/>
    <property type="match status" value="1"/>
</dbReference>
<evidence type="ECO:0000256" key="1">
    <source>
        <dbReference type="ARBA" id="ARBA00023157"/>
    </source>
</evidence>
<dbReference type="PROSITE" id="PS51034">
    <property type="entry name" value="ZP_2"/>
    <property type="match status" value="1"/>
</dbReference>
<feature type="chain" id="PRO_5022959257" description="ZP domain-containing protein" evidence="2">
    <location>
        <begin position="19"/>
        <end position="440"/>
    </location>
</feature>
<gene>
    <name evidence="4" type="ORF">D4764_06G0001460</name>
</gene>
<evidence type="ECO:0000259" key="3">
    <source>
        <dbReference type="PROSITE" id="PS51034"/>
    </source>
</evidence>
<dbReference type="GO" id="GO:0007339">
    <property type="term" value="P:binding of sperm to zona pellucida"/>
    <property type="evidence" value="ECO:0007669"/>
    <property type="project" value="TreeGrafter"/>
</dbReference>
<evidence type="ECO:0000313" key="4">
    <source>
        <dbReference type="EMBL" id="TWW58616.1"/>
    </source>
</evidence>
<dbReference type="GO" id="GO:0031012">
    <property type="term" value="C:extracellular matrix"/>
    <property type="evidence" value="ECO:0007669"/>
    <property type="project" value="TreeGrafter"/>
</dbReference>
<feature type="signal peptide" evidence="2">
    <location>
        <begin position="1"/>
        <end position="18"/>
    </location>
</feature>
<evidence type="ECO:0000313" key="5">
    <source>
        <dbReference type="Proteomes" id="UP000324091"/>
    </source>
</evidence>
<dbReference type="Pfam" id="PF00100">
    <property type="entry name" value="Zona_pellucida"/>
    <property type="match status" value="1"/>
</dbReference>
<dbReference type="PANTHER" id="PTHR11576:SF26">
    <property type="entry name" value="ZONA PELLUCIDA GLYCOPROTEIN 3D TANDEM DUPLICATE 2"/>
    <property type="match status" value="1"/>
</dbReference>
<dbReference type="InterPro" id="IPR001507">
    <property type="entry name" value="ZP_dom"/>
</dbReference>
<dbReference type="Proteomes" id="UP000324091">
    <property type="component" value="Chromosome 6"/>
</dbReference>
<accession>A0A5C6MU55</accession>